<evidence type="ECO:0000256" key="1">
    <source>
        <dbReference type="ARBA" id="ARBA00004651"/>
    </source>
</evidence>
<reference evidence="11" key="1">
    <citation type="journal article" date="2019" name="Int. J. Syst. Evol. Microbiol.">
        <title>The Global Catalogue of Microorganisms (GCM) 10K type strain sequencing project: providing services to taxonomists for standard genome sequencing and annotation.</title>
        <authorList>
            <consortium name="The Broad Institute Genomics Platform"/>
            <consortium name="The Broad Institute Genome Sequencing Center for Infectious Disease"/>
            <person name="Wu L."/>
            <person name="Ma J."/>
        </authorList>
    </citation>
    <scope>NUCLEOTIDE SEQUENCE [LARGE SCALE GENOMIC DNA]</scope>
    <source>
        <strain evidence="11">JCM 17326</strain>
    </source>
</reference>
<comment type="subcellular location">
    <subcellularLocation>
        <location evidence="1">Cell membrane</location>
        <topology evidence="1">Multi-pass membrane protein</topology>
    </subcellularLocation>
</comment>
<keyword evidence="11" id="KW-1185">Reference proteome</keyword>
<dbReference type="Proteomes" id="UP001500630">
    <property type="component" value="Unassembled WGS sequence"/>
</dbReference>
<evidence type="ECO:0000256" key="6">
    <source>
        <dbReference type="ARBA" id="ARBA00023136"/>
    </source>
</evidence>
<keyword evidence="2" id="KW-0813">Transport</keyword>
<keyword evidence="6 7" id="KW-0472">Membrane</keyword>
<dbReference type="RefSeq" id="WP_345572737.1">
    <property type="nucleotide sequence ID" value="NZ_BAABDQ010000032.1"/>
</dbReference>
<feature type="transmembrane region" description="Helical" evidence="7">
    <location>
        <begin position="297"/>
        <end position="318"/>
    </location>
</feature>
<organism evidence="10 11">
    <name type="scientific">Nonomuraea rosea</name>
    <dbReference type="NCBI Taxonomy" id="638574"/>
    <lineage>
        <taxon>Bacteria</taxon>
        <taxon>Bacillati</taxon>
        <taxon>Actinomycetota</taxon>
        <taxon>Actinomycetes</taxon>
        <taxon>Streptosporangiales</taxon>
        <taxon>Streptosporangiaceae</taxon>
        <taxon>Nonomuraea</taxon>
    </lineage>
</organism>
<feature type="transmembrane region" description="Helical" evidence="7">
    <location>
        <begin position="236"/>
        <end position="256"/>
    </location>
</feature>
<feature type="domain" description="Flavodoxin-like" evidence="9">
    <location>
        <begin position="5"/>
        <end position="184"/>
    </location>
</feature>
<dbReference type="InterPro" id="IPR011701">
    <property type="entry name" value="MFS"/>
</dbReference>
<feature type="domain" description="Major facilitator superfamily (MFS) profile" evidence="8">
    <location>
        <begin position="1"/>
        <end position="372"/>
    </location>
</feature>
<comment type="caution">
    <text evidence="10">The sequence shown here is derived from an EMBL/GenBank/DDBJ whole genome shotgun (WGS) entry which is preliminary data.</text>
</comment>
<dbReference type="InterPro" id="IPR020846">
    <property type="entry name" value="MFS_dom"/>
</dbReference>
<evidence type="ECO:0000256" key="2">
    <source>
        <dbReference type="ARBA" id="ARBA00022448"/>
    </source>
</evidence>
<evidence type="ECO:0008006" key="12">
    <source>
        <dbReference type="Google" id="ProtNLM"/>
    </source>
</evidence>
<gene>
    <name evidence="10" type="ORF">GCM10022419_096510</name>
</gene>
<feature type="transmembrane region" description="Helical" evidence="7">
    <location>
        <begin position="176"/>
        <end position="196"/>
    </location>
</feature>
<dbReference type="InterPro" id="IPR029039">
    <property type="entry name" value="Flavoprotein-like_sf"/>
</dbReference>
<dbReference type="PROSITE" id="PS50850">
    <property type="entry name" value="MFS"/>
    <property type="match status" value="1"/>
</dbReference>
<accession>A0ABP6Z4A1</accession>
<keyword evidence="4 7" id="KW-0812">Transmembrane</keyword>
<evidence type="ECO:0000256" key="5">
    <source>
        <dbReference type="ARBA" id="ARBA00022989"/>
    </source>
</evidence>
<sequence>MTVKVAVIYYSATGSVHALAQAVAEGAASAGAGVRLRRVAELAPDSAIDQNPLWRRHADAATSITQASVEDLAWADAYAFGTPTRFGTPAAQLKQFIDQAGFMLLGGRAADLFGPRRMLVGGLLLFSVSSLAGGPATAPEILVAARVAQGAAMMAPATLAVINTSFTEPKARAKAFGAWSASGGVGGMAGAVAGGATTTGLSWRWVFLINVPIGVVLITVAVMSPAGTRAGRREPLDLAGAVTGTAGLAALVYGVMRGADHGWSSWPVAGPVAAGLLLLVVFIVVEARFATRPMVPLRLFAIRAVAVGNGLLLLFGGITGRPRPGHRGGQRAPATAPTPLTALRLRVRDRVPIAIRRPVTRRRARASTPCPR</sequence>
<protein>
    <recommendedName>
        <fullName evidence="12">MFS transporter</fullName>
    </recommendedName>
</protein>
<dbReference type="EMBL" id="BAABDQ010000032">
    <property type="protein sequence ID" value="GAA3597853.1"/>
    <property type="molecule type" value="Genomic_DNA"/>
</dbReference>
<dbReference type="SUPFAM" id="SSF52218">
    <property type="entry name" value="Flavoproteins"/>
    <property type="match status" value="1"/>
</dbReference>
<evidence type="ECO:0000256" key="4">
    <source>
        <dbReference type="ARBA" id="ARBA00022692"/>
    </source>
</evidence>
<feature type="transmembrane region" description="Helical" evidence="7">
    <location>
        <begin position="268"/>
        <end position="285"/>
    </location>
</feature>
<dbReference type="InterPro" id="IPR008254">
    <property type="entry name" value="Flavodoxin/NO_synth"/>
</dbReference>
<dbReference type="Gene3D" id="3.40.50.360">
    <property type="match status" value="1"/>
</dbReference>
<dbReference type="PROSITE" id="PS50902">
    <property type="entry name" value="FLAVODOXIN_LIKE"/>
    <property type="match status" value="1"/>
</dbReference>
<dbReference type="InterPro" id="IPR036259">
    <property type="entry name" value="MFS_trans_sf"/>
</dbReference>
<proteinExistence type="predicted"/>
<evidence type="ECO:0000256" key="3">
    <source>
        <dbReference type="ARBA" id="ARBA00022475"/>
    </source>
</evidence>
<keyword evidence="3" id="KW-1003">Cell membrane</keyword>
<evidence type="ECO:0000313" key="11">
    <source>
        <dbReference type="Proteomes" id="UP001500630"/>
    </source>
</evidence>
<evidence type="ECO:0000259" key="8">
    <source>
        <dbReference type="PROSITE" id="PS50850"/>
    </source>
</evidence>
<evidence type="ECO:0000313" key="10">
    <source>
        <dbReference type="EMBL" id="GAA3597853.1"/>
    </source>
</evidence>
<dbReference type="Pfam" id="PF07690">
    <property type="entry name" value="MFS_1"/>
    <property type="match status" value="1"/>
</dbReference>
<dbReference type="PANTHER" id="PTHR42718:SF46">
    <property type="entry name" value="BLR6921 PROTEIN"/>
    <property type="match status" value="1"/>
</dbReference>
<feature type="transmembrane region" description="Helical" evidence="7">
    <location>
        <begin position="202"/>
        <end position="224"/>
    </location>
</feature>
<keyword evidence="5 7" id="KW-1133">Transmembrane helix</keyword>
<evidence type="ECO:0000256" key="7">
    <source>
        <dbReference type="SAM" id="Phobius"/>
    </source>
</evidence>
<feature type="transmembrane region" description="Helical" evidence="7">
    <location>
        <begin position="118"/>
        <end position="137"/>
    </location>
</feature>
<name>A0ABP6Z4A1_9ACTN</name>
<dbReference type="SUPFAM" id="SSF103473">
    <property type="entry name" value="MFS general substrate transporter"/>
    <property type="match status" value="1"/>
</dbReference>
<evidence type="ECO:0000259" key="9">
    <source>
        <dbReference type="PROSITE" id="PS50902"/>
    </source>
</evidence>
<dbReference type="PANTHER" id="PTHR42718">
    <property type="entry name" value="MAJOR FACILITATOR SUPERFAMILY MULTIDRUG TRANSPORTER MFSC"/>
    <property type="match status" value="1"/>
</dbReference>